<evidence type="ECO:0000313" key="4">
    <source>
        <dbReference type="Proteomes" id="UP000505355"/>
    </source>
</evidence>
<feature type="domain" description="Secretion system C-terminal sorting" evidence="2">
    <location>
        <begin position="87"/>
        <end position="166"/>
    </location>
</feature>
<protein>
    <submittedName>
        <fullName evidence="3">T9SS type A sorting domain-containing protein</fullName>
    </submittedName>
</protein>
<evidence type="ECO:0000259" key="2">
    <source>
        <dbReference type="Pfam" id="PF18962"/>
    </source>
</evidence>
<accession>A0A7D4PSB1</accession>
<dbReference type="NCBIfam" id="TIGR04183">
    <property type="entry name" value="Por_Secre_tail"/>
    <property type="match status" value="1"/>
</dbReference>
<dbReference type="RefSeq" id="WP_173413606.1">
    <property type="nucleotide sequence ID" value="NZ_CP054139.1"/>
</dbReference>
<evidence type="ECO:0000256" key="1">
    <source>
        <dbReference type="SAM" id="SignalP"/>
    </source>
</evidence>
<dbReference type="KEGG" id="mmab:HQ865_03770"/>
<name>A0A7D4PSB1_9SPHI</name>
<evidence type="ECO:0000313" key="3">
    <source>
        <dbReference type="EMBL" id="QKJ28908.1"/>
    </source>
</evidence>
<proteinExistence type="predicted"/>
<sequence>MRRSYTKIYSRILLLAVAMLMSFSIVANSQIQKTDTTYLHLNRLKKDKNVLKNFHVNLPVIKTYGSLPAKTVVTSSPDDKLLTNVQVYPNPVTDQINLKYTISRPSNVNIKIMDVLGNEVVTLFSQHVDKGGEQKFTSSISNKMNSGFYFVRIVVGTESAIRRISIL</sequence>
<dbReference type="Pfam" id="PF18962">
    <property type="entry name" value="Por_Secre_tail"/>
    <property type="match status" value="1"/>
</dbReference>
<feature type="signal peptide" evidence="1">
    <location>
        <begin position="1"/>
        <end position="29"/>
    </location>
</feature>
<dbReference type="EMBL" id="CP054139">
    <property type="protein sequence ID" value="QKJ28908.1"/>
    <property type="molecule type" value="Genomic_DNA"/>
</dbReference>
<keyword evidence="4" id="KW-1185">Reference proteome</keyword>
<gene>
    <name evidence="3" type="ORF">HQ865_03770</name>
</gene>
<dbReference type="InterPro" id="IPR026444">
    <property type="entry name" value="Secre_tail"/>
</dbReference>
<keyword evidence="1" id="KW-0732">Signal</keyword>
<dbReference type="AlphaFoldDB" id="A0A7D4PSB1"/>
<organism evidence="3 4">
    <name type="scientific">Mucilaginibacter mali</name>
    <dbReference type="NCBI Taxonomy" id="2740462"/>
    <lineage>
        <taxon>Bacteria</taxon>
        <taxon>Pseudomonadati</taxon>
        <taxon>Bacteroidota</taxon>
        <taxon>Sphingobacteriia</taxon>
        <taxon>Sphingobacteriales</taxon>
        <taxon>Sphingobacteriaceae</taxon>
        <taxon>Mucilaginibacter</taxon>
    </lineage>
</organism>
<feature type="chain" id="PRO_5028852317" evidence="1">
    <location>
        <begin position="30"/>
        <end position="167"/>
    </location>
</feature>
<dbReference type="Proteomes" id="UP000505355">
    <property type="component" value="Chromosome"/>
</dbReference>
<reference evidence="3 4" key="1">
    <citation type="submission" date="2020-05" db="EMBL/GenBank/DDBJ databases">
        <title>Mucilaginibacter mali sp. nov.</title>
        <authorList>
            <person name="Kim H.S."/>
            <person name="Lee K.C."/>
            <person name="Suh M.K."/>
            <person name="Kim J.-S."/>
            <person name="Han K.-I."/>
            <person name="Eom M.K."/>
            <person name="Shin Y.K."/>
            <person name="Lee J.-S."/>
        </authorList>
    </citation>
    <scope>NUCLEOTIDE SEQUENCE [LARGE SCALE GENOMIC DNA]</scope>
    <source>
        <strain evidence="3 4">G2-14</strain>
    </source>
</reference>